<protein>
    <submittedName>
        <fullName evidence="5">N-acetyltransferase 9</fullName>
    </submittedName>
</protein>
<evidence type="ECO:0000256" key="1">
    <source>
        <dbReference type="ARBA" id="ARBA00009342"/>
    </source>
</evidence>
<dbReference type="SUPFAM" id="SSF55729">
    <property type="entry name" value="Acyl-CoA N-acyltransferases (Nat)"/>
    <property type="match status" value="1"/>
</dbReference>
<comment type="similarity">
    <text evidence="1">Belongs to the acetyltransferase family. GNAT subfamily.</text>
</comment>
<reference evidence="5" key="1">
    <citation type="submission" date="2013-08" db="EMBL/GenBank/DDBJ databases">
        <title>Gene expansion shapes genome architecture in the human pathogen Lichtheimia corymbifera: an evolutionary genomics analysis in the ancient terrestrial Mucorales (Mucoromycotina).</title>
        <authorList>
            <person name="Schwartze V.U."/>
            <person name="Winter S."/>
            <person name="Shelest E."/>
            <person name="Marcet-Houben M."/>
            <person name="Horn F."/>
            <person name="Wehner S."/>
            <person name="Hoffmann K."/>
            <person name="Riege K."/>
            <person name="Sammeth M."/>
            <person name="Nowrousian M."/>
            <person name="Valiante V."/>
            <person name="Linde J."/>
            <person name="Jacobsen I.D."/>
            <person name="Marz M."/>
            <person name="Brakhage A.A."/>
            <person name="Gabaldon T."/>
            <person name="Bocker S."/>
            <person name="Voigt K."/>
        </authorList>
    </citation>
    <scope>NUCLEOTIDE SEQUENCE [LARGE SCALE GENOMIC DNA]</scope>
    <source>
        <strain evidence="5">FSU 9682</strain>
    </source>
</reference>
<comment type="caution">
    <text evidence="5">The sequence shown here is derived from an EMBL/GenBank/DDBJ whole genome shotgun (WGS) entry which is preliminary data.</text>
</comment>
<keyword evidence="2" id="KW-0808">Transferase</keyword>
<dbReference type="PANTHER" id="PTHR13256">
    <property type="entry name" value="N-ACETYLTRANSFERASE 9"/>
    <property type="match status" value="1"/>
</dbReference>
<sequence>MRRNESLVLIGSSVVLVPYKEEHVLKYHEWMQSPFLQEMTASEPLTLEEEYEMQRSWHEDEKKCTFIILAAPEDTSSIDVIKEKAKMIGDVNIFLNDPDDDPTFGEIEIMIAEEQYRRSGRGLEALKIMMGYALIELGIRTFHAKISLSNQPSIDLFTKKLGFYPVSESRAFQEVTLEWSLCAPPAQITSDNEDAYGAKATTAQRETIAEIQKEVTSLWKNNIRKAQWQ</sequence>
<evidence type="ECO:0000256" key="2">
    <source>
        <dbReference type="ARBA" id="ARBA00022679"/>
    </source>
</evidence>
<dbReference type="Proteomes" id="UP000027586">
    <property type="component" value="Unassembled WGS sequence"/>
</dbReference>
<dbReference type="AlphaFoldDB" id="A0A068RLI8"/>
<organism evidence="5 6">
    <name type="scientific">Lichtheimia corymbifera JMRC:FSU:9682</name>
    <dbReference type="NCBI Taxonomy" id="1263082"/>
    <lineage>
        <taxon>Eukaryota</taxon>
        <taxon>Fungi</taxon>
        <taxon>Fungi incertae sedis</taxon>
        <taxon>Mucoromycota</taxon>
        <taxon>Mucoromycotina</taxon>
        <taxon>Mucoromycetes</taxon>
        <taxon>Mucorales</taxon>
        <taxon>Lichtheimiaceae</taxon>
        <taxon>Lichtheimia</taxon>
    </lineage>
</organism>
<gene>
    <name evidence="5" type="ORF">LCOR_02205.1</name>
</gene>
<dbReference type="Pfam" id="PF13302">
    <property type="entry name" value="Acetyltransf_3"/>
    <property type="match status" value="1"/>
</dbReference>
<dbReference type="InterPro" id="IPR000182">
    <property type="entry name" value="GNAT_dom"/>
</dbReference>
<evidence type="ECO:0000313" key="5">
    <source>
        <dbReference type="EMBL" id="CDH50492.1"/>
    </source>
</evidence>
<dbReference type="GO" id="GO:0008080">
    <property type="term" value="F:N-acetyltransferase activity"/>
    <property type="evidence" value="ECO:0007669"/>
    <property type="project" value="InterPro"/>
</dbReference>
<dbReference type="SMR" id="A0A068RLI8"/>
<dbReference type="VEuPathDB" id="FungiDB:LCOR_02205.1"/>
<feature type="domain" description="N-acetyltransferase" evidence="4">
    <location>
        <begin position="14"/>
        <end position="184"/>
    </location>
</feature>
<evidence type="ECO:0000256" key="3">
    <source>
        <dbReference type="ARBA" id="ARBA00023315"/>
    </source>
</evidence>
<dbReference type="STRING" id="1263082.A0A068RLI8"/>
<keyword evidence="6" id="KW-1185">Reference proteome</keyword>
<name>A0A068RLI8_9FUNG</name>
<dbReference type="InterPro" id="IPR016181">
    <property type="entry name" value="Acyl_CoA_acyltransferase"/>
</dbReference>
<dbReference type="OrthoDB" id="5043642at2759"/>
<dbReference type="PROSITE" id="PS51186">
    <property type="entry name" value="GNAT"/>
    <property type="match status" value="1"/>
</dbReference>
<evidence type="ECO:0000259" key="4">
    <source>
        <dbReference type="PROSITE" id="PS51186"/>
    </source>
</evidence>
<keyword evidence="3" id="KW-0012">Acyltransferase</keyword>
<dbReference type="InterPro" id="IPR039135">
    <property type="entry name" value="NAT9-like"/>
</dbReference>
<dbReference type="PANTHER" id="PTHR13256:SF16">
    <property type="entry name" value="ALPHA_BETA-TUBULIN-N-ACETYLTRANSFERASE 9"/>
    <property type="match status" value="1"/>
</dbReference>
<accession>A0A068RLI8</accession>
<dbReference type="Gene3D" id="3.40.630.30">
    <property type="match status" value="1"/>
</dbReference>
<proteinExistence type="inferred from homology"/>
<dbReference type="EMBL" id="CBTN010000006">
    <property type="protein sequence ID" value="CDH50492.1"/>
    <property type="molecule type" value="Genomic_DNA"/>
</dbReference>
<evidence type="ECO:0000313" key="6">
    <source>
        <dbReference type="Proteomes" id="UP000027586"/>
    </source>
</evidence>